<reference evidence="2 3" key="1">
    <citation type="submission" date="2019-03" db="EMBL/GenBank/DDBJ databases">
        <title>Genomic Encyclopedia of Type Strains, Phase IV (KMG-IV): sequencing the most valuable type-strain genomes for metagenomic binning, comparative biology and taxonomic classification.</title>
        <authorList>
            <person name="Goeker M."/>
        </authorList>
    </citation>
    <scope>NUCLEOTIDE SEQUENCE [LARGE SCALE GENOMIC DNA]</scope>
    <source>
        <strain evidence="2 3">DSM 25488</strain>
    </source>
</reference>
<protein>
    <submittedName>
        <fullName evidence="2">Uncharacterized protein</fullName>
    </submittedName>
</protein>
<evidence type="ECO:0000313" key="3">
    <source>
        <dbReference type="Proteomes" id="UP000295724"/>
    </source>
</evidence>
<dbReference type="EMBL" id="SNZB01000002">
    <property type="protein sequence ID" value="TDR22346.1"/>
    <property type="molecule type" value="Genomic_DNA"/>
</dbReference>
<organism evidence="2 3">
    <name type="scientific">Marinicella litoralis</name>
    <dbReference type="NCBI Taxonomy" id="644220"/>
    <lineage>
        <taxon>Bacteria</taxon>
        <taxon>Pseudomonadati</taxon>
        <taxon>Pseudomonadota</taxon>
        <taxon>Gammaproteobacteria</taxon>
        <taxon>Lysobacterales</taxon>
        <taxon>Marinicellaceae</taxon>
        <taxon>Marinicella</taxon>
    </lineage>
</organism>
<dbReference type="RefSeq" id="WP_099018997.1">
    <property type="nucleotide sequence ID" value="NZ_NIHB01000002.1"/>
</dbReference>
<proteinExistence type="predicted"/>
<keyword evidence="1" id="KW-0472">Membrane</keyword>
<evidence type="ECO:0000256" key="1">
    <source>
        <dbReference type="SAM" id="Phobius"/>
    </source>
</evidence>
<evidence type="ECO:0000313" key="2">
    <source>
        <dbReference type="EMBL" id="TDR22346.1"/>
    </source>
</evidence>
<sequence>MLLRRITKHVTEQNWFAVSLDFVIVVFGVFLGIQIGDWNEERLTRERTVVLTERLADDFGVDVWLAYSFATYHEVVINNAKLVLDDLSGRKSLPDNALLVAAFRATQFNRLNESSTYTELVSSGGYDLLAKSELGRIATVFYESEQAEDIQNDGKSSDYRRLYRTVIPIDVQLHAAEVCGDRNISVTRLMNGENSLSYDCQLSLPAEQLSEAVAVLRTHPDFADMLRRRIANLSMQISDFTDLLGATKPYRASHEVLAEAGIFMIYEED</sequence>
<dbReference type="OrthoDB" id="6388784at2"/>
<name>A0A4R6XRJ4_9GAMM</name>
<comment type="caution">
    <text evidence="2">The sequence shown here is derived from an EMBL/GenBank/DDBJ whole genome shotgun (WGS) entry which is preliminary data.</text>
</comment>
<dbReference type="AlphaFoldDB" id="A0A4R6XRJ4"/>
<gene>
    <name evidence="2" type="ORF">C8D91_0834</name>
</gene>
<dbReference type="Proteomes" id="UP000295724">
    <property type="component" value="Unassembled WGS sequence"/>
</dbReference>
<keyword evidence="3" id="KW-1185">Reference proteome</keyword>
<accession>A0A4R6XRJ4</accession>
<feature type="transmembrane region" description="Helical" evidence="1">
    <location>
        <begin position="15"/>
        <end position="35"/>
    </location>
</feature>
<keyword evidence="1" id="KW-1133">Transmembrane helix</keyword>
<keyword evidence="1" id="KW-0812">Transmembrane</keyword>